<dbReference type="OMA" id="FWIRTSG"/>
<dbReference type="SUPFAM" id="SSF50998">
    <property type="entry name" value="Quinoprotein alcohol dehydrogenase-like"/>
    <property type="match status" value="2"/>
</dbReference>
<dbReference type="EMBL" id="KE560959">
    <property type="protein sequence ID" value="EPZ34382.1"/>
    <property type="molecule type" value="Genomic_DNA"/>
</dbReference>
<feature type="repeat" description="WD" evidence="1">
    <location>
        <begin position="458"/>
        <end position="499"/>
    </location>
</feature>
<dbReference type="Proteomes" id="UP000030755">
    <property type="component" value="Unassembled WGS sequence"/>
</dbReference>
<dbReference type="HOGENOM" id="CLU_002774_2_0_1"/>
<organism evidence="4 5">
    <name type="scientific">Rozella allomycis (strain CSF55)</name>
    <dbReference type="NCBI Taxonomy" id="988480"/>
    <lineage>
        <taxon>Eukaryota</taxon>
        <taxon>Fungi</taxon>
        <taxon>Fungi incertae sedis</taxon>
        <taxon>Cryptomycota</taxon>
        <taxon>Cryptomycota incertae sedis</taxon>
        <taxon>Rozella</taxon>
    </lineage>
</organism>
<dbReference type="PROSITE" id="PS50082">
    <property type="entry name" value="WD_REPEATS_2"/>
    <property type="match status" value="3"/>
</dbReference>
<feature type="domain" description="WDR36/Utp21 C-terminal" evidence="2">
    <location>
        <begin position="646"/>
        <end position="684"/>
    </location>
</feature>
<dbReference type="InterPro" id="IPR007319">
    <property type="entry name" value="WDR36/Utp21_C"/>
</dbReference>
<evidence type="ECO:0000313" key="4">
    <source>
        <dbReference type="EMBL" id="EPZ34382.1"/>
    </source>
</evidence>
<dbReference type="OrthoDB" id="10250769at2759"/>
<evidence type="ECO:0000313" key="5">
    <source>
        <dbReference type="Proteomes" id="UP000030755"/>
    </source>
</evidence>
<dbReference type="InterPro" id="IPR001680">
    <property type="entry name" value="WD40_rpt"/>
</dbReference>
<dbReference type="InterPro" id="IPR015943">
    <property type="entry name" value="WD40/YVTN_repeat-like_dom_sf"/>
</dbReference>
<evidence type="ECO:0000259" key="3">
    <source>
        <dbReference type="Pfam" id="PF25171"/>
    </source>
</evidence>
<dbReference type="GO" id="GO:0034388">
    <property type="term" value="C:Pwp2p-containing subcomplex of 90S preribosome"/>
    <property type="evidence" value="ECO:0007669"/>
    <property type="project" value="TreeGrafter"/>
</dbReference>
<dbReference type="Pfam" id="PF04192">
    <property type="entry name" value="Utp21"/>
    <property type="match status" value="2"/>
</dbReference>
<evidence type="ECO:0000256" key="1">
    <source>
        <dbReference type="PROSITE-ProRule" id="PRU00221"/>
    </source>
</evidence>
<proteinExistence type="predicted"/>
<dbReference type="GO" id="GO:0006364">
    <property type="term" value="P:rRNA processing"/>
    <property type="evidence" value="ECO:0007669"/>
    <property type="project" value="InterPro"/>
</dbReference>
<reference evidence="4 5" key="1">
    <citation type="journal article" date="2013" name="Curr. Biol.">
        <title>Shared signatures of parasitism and phylogenomics unite Cryptomycota and microsporidia.</title>
        <authorList>
            <person name="James T.Y."/>
            <person name="Pelin A."/>
            <person name="Bonen L."/>
            <person name="Ahrendt S."/>
            <person name="Sain D."/>
            <person name="Corradi N."/>
            <person name="Stajich J.E."/>
        </authorList>
    </citation>
    <scope>NUCLEOTIDE SEQUENCE [LARGE SCALE GENOMIC DNA]</scope>
    <source>
        <strain evidence="4 5">CSF55</strain>
    </source>
</reference>
<dbReference type="PANTHER" id="PTHR22840:SF12">
    <property type="entry name" value="WD REPEAT-CONTAINING PROTEIN 36"/>
    <property type="match status" value="1"/>
</dbReference>
<dbReference type="InterPro" id="IPR011047">
    <property type="entry name" value="Quinoprotein_ADH-like_sf"/>
</dbReference>
<keyword evidence="1" id="KW-0853">WD repeat</keyword>
<dbReference type="InterPro" id="IPR059157">
    <property type="entry name" value="WDR36-Utp21_N"/>
</dbReference>
<evidence type="ECO:0000259" key="2">
    <source>
        <dbReference type="Pfam" id="PF04192"/>
    </source>
</evidence>
<dbReference type="Pfam" id="PF25171">
    <property type="entry name" value="Beta-prop_WDR36-Utp21_1st"/>
    <property type="match status" value="1"/>
</dbReference>
<gene>
    <name evidence="4" type="ORF">O9G_000569</name>
</gene>
<sequence>MKKFKKEESEHLDSSLFSYYRKCDVVCDSGICTVSYLGKSFFITTVVGKSFHVYEGSKQKLLFISKPLKNKISAMASVDEHTLVASGNEFLVYSRADVVSCITLDESIDEILVLGDYVSLLSKMENSLTVVMENALTVVHWRQDKQVLEDMNVVSKIKFDKEFQACCHIHPDTYFNKVLVGGRDGRIQLWNVKTRTLIYEFQKYERTICSLVQTTALDVAAVGYMDGTIQLIHLKKNVLVGEYKQHGSVNAISFRESDVNMHMISVSTNGHITVWDLNEMKQVYLKDTGLDSIGFCSYIRGTNLILVASKLNAIQVWSFNDTRKDLTILKERKGLSSSASFVKFVDNNLVYTGNEKGELELVHISRDSHNRIFSKGKEKNLSLSTFSIPSTLHNEWGCLAGSSLKDNSISIWSQHNKIVSKVYFDKQKETISALETSLCSNFCAYGTSKGSLVLFNLQSTHNEIITGVFIDDTNQYVGTASLDGFVKIWKFKDFSLLHSINIGASINLIYKKRESSFLAVSCDDCSIKLIDLDNKKVVRTFLGPKKPVLALEISNDNRLLLASSTDSTVCVFNIPSGKQVDKMVCEFTPKSISISPNDLCFSISYVDDLGFHLFMNKSFFESVSTSLPAIEFNNAASSAELIVSENESKWRSLINLDTIKKRNTPKEPPKKPENAPFFLSSASSVPVIEDKSEGVPILSDEFQFDYLFSLSPNDLIKELENMPISRIDLLIILLGENRMKFLKALIPCLTSKASFDMIMSILSRFLAIHGENIFQDAADEDLDILETVLSSLEGSWNANENTFQSCLNLLSMLC</sequence>
<name>A0A075AW49_ROZAC</name>
<dbReference type="Gene3D" id="2.130.10.10">
    <property type="entry name" value="YVTN repeat-like/Quinoprotein amine dehydrogenase"/>
    <property type="match status" value="2"/>
</dbReference>
<accession>A0A075AW49</accession>
<dbReference type="Pfam" id="PF25168">
    <property type="entry name" value="Beta-prop_WDR36-Utp21_2nd"/>
    <property type="match status" value="1"/>
</dbReference>
<feature type="repeat" description="WD" evidence="1">
    <location>
        <begin position="178"/>
        <end position="200"/>
    </location>
</feature>
<feature type="repeat" description="WD" evidence="1">
    <location>
        <begin position="541"/>
        <end position="582"/>
    </location>
</feature>
<keyword evidence="5" id="KW-1185">Reference proteome</keyword>
<feature type="domain" description="WDR36/Utp21 N-terminal" evidence="3">
    <location>
        <begin position="43"/>
        <end position="319"/>
    </location>
</feature>
<dbReference type="STRING" id="988480.A0A075AW49"/>
<dbReference type="GO" id="GO:0032040">
    <property type="term" value="C:small-subunit processome"/>
    <property type="evidence" value="ECO:0007669"/>
    <property type="project" value="InterPro"/>
</dbReference>
<dbReference type="SMART" id="SM00320">
    <property type="entry name" value="WD40"/>
    <property type="match status" value="6"/>
</dbReference>
<dbReference type="PANTHER" id="PTHR22840">
    <property type="entry name" value="WD REPEAT-CONTAINING PROTEIN 36"/>
    <property type="match status" value="1"/>
</dbReference>
<protein>
    <submittedName>
        <fullName evidence="4">Quinonprotein alcohol dehydrogenase-like superfamily domain-containing protein</fullName>
    </submittedName>
</protein>
<feature type="domain" description="WDR36/Utp21 C-terminal" evidence="2">
    <location>
        <begin position="713"/>
        <end position="813"/>
    </location>
</feature>
<dbReference type="AlphaFoldDB" id="A0A075AW49"/>